<dbReference type="EMBL" id="AP026708">
    <property type="protein sequence ID" value="BDQ33460.1"/>
    <property type="molecule type" value="Genomic_DNA"/>
</dbReference>
<proteinExistence type="predicted"/>
<dbReference type="PANTHER" id="PTHR35894:SF1">
    <property type="entry name" value="PHOSPHORIBULOKINASE _ URIDINE KINASE FAMILY"/>
    <property type="match status" value="1"/>
</dbReference>
<keyword evidence="4" id="KW-1185">Reference proteome</keyword>
<name>A0ABN6RVD8_9BACT</name>
<dbReference type="PANTHER" id="PTHR35894">
    <property type="entry name" value="GENERAL SECRETION PATHWAY PROTEIN A-RELATED"/>
    <property type="match status" value="1"/>
</dbReference>
<evidence type="ECO:0000256" key="1">
    <source>
        <dbReference type="SAM" id="Coils"/>
    </source>
</evidence>
<keyword evidence="1" id="KW-0175">Coiled coil</keyword>
<sequence>MFRTFYGLTEKPFDIIPNPGILYRSEKHNQALTYLRYGFSENIGFILFTGEIGTGKTTLIKYLLTELTDDVEVAVVFNTNVNAEELLRLILIELEVEGVGQDKSKNLDLLNQHLIEVYSQGRRCLLIIDEAQNLSSESLEEVRLLSNLQTDTQPLLQIILAGQPELRDIIQGPGLEQLAQRVAISYHLVSLSREEMGEYVRYRLEKAGAKDGNLFDEDALDLLHEYTGGIPRSVNVMCNAALVYGYADSMETISRDVIKLIIDDNIGIDPHRAGTPATISPAGAAAAEGLSEEHLRRIAQLESQVAKLVAQVNWQSGQVDGSLAKGNDKLVKSLTELLEKERVRSERYFGRCIALFHKNRMLKQQLDELSGRETMDSIDEHEEKERKKGFLHSLFGAFTF</sequence>
<dbReference type="Pfam" id="PF13401">
    <property type="entry name" value="AAA_22"/>
    <property type="match status" value="1"/>
</dbReference>
<feature type="coiled-coil region" evidence="1">
    <location>
        <begin position="284"/>
        <end position="311"/>
    </location>
</feature>
<dbReference type="Proteomes" id="UP001061361">
    <property type="component" value="Chromosome"/>
</dbReference>
<evidence type="ECO:0000313" key="3">
    <source>
        <dbReference type="EMBL" id="BDQ33460.1"/>
    </source>
</evidence>
<dbReference type="InterPro" id="IPR027417">
    <property type="entry name" value="P-loop_NTPase"/>
</dbReference>
<dbReference type="SMART" id="SM00382">
    <property type="entry name" value="AAA"/>
    <property type="match status" value="1"/>
</dbReference>
<organism evidence="3 4">
    <name type="scientific">Pseudodesulfovibrio portus</name>
    <dbReference type="NCBI Taxonomy" id="231439"/>
    <lineage>
        <taxon>Bacteria</taxon>
        <taxon>Pseudomonadati</taxon>
        <taxon>Thermodesulfobacteriota</taxon>
        <taxon>Desulfovibrionia</taxon>
        <taxon>Desulfovibrionales</taxon>
        <taxon>Desulfovibrionaceae</taxon>
    </lineage>
</organism>
<evidence type="ECO:0000259" key="2">
    <source>
        <dbReference type="SMART" id="SM00382"/>
    </source>
</evidence>
<dbReference type="CDD" id="cd00009">
    <property type="entry name" value="AAA"/>
    <property type="match status" value="1"/>
</dbReference>
<dbReference type="InterPro" id="IPR003593">
    <property type="entry name" value="AAA+_ATPase"/>
</dbReference>
<accession>A0ABN6RVD8</accession>
<gene>
    <name evidence="3" type="ORF">JCM14722_10020</name>
</gene>
<protein>
    <submittedName>
        <fullName evidence="3">ATPase</fullName>
    </submittedName>
</protein>
<dbReference type="InterPro" id="IPR052026">
    <property type="entry name" value="ExeA_AAA_ATPase_DNA-bind"/>
</dbReference>
<dbReference type="SUPFAM" id="SSF52540">
    <property type="entry name" value="P-loop containing nucleoside triphosphate hydrolases"/>
    <property type="match status" value="1"/>
</dbReference>
<reference evidence="3" key="1">
    <citation type="submission" date="2022-08" db="EMBL/GenBank/DDBJ databases">
        <title>Genome Sequence of the sulphate-reducing bacterium, Pseudodesulfovibrio portus JCM14722.</title>
        <authorList>
            <person name="Kondo R."/>
            <person name="Kataoka T."/>
        </authorList>
    </citation>
    <scope>NUCLEOTIDE SEQUENCE</scope>
    <source>
        <strain evidence="3">JCM 14722</strain>
    </source>
</reference>
<dbReference type="RefSeq" id="WP_264983514.1">
    <property type="nucleotide sequence ID" value="NZ_AP026708.1"/>
</dbReference>
<dbReference type="Gene3D" id="3.40.50.300">
    <property type="entry name" value="P-loop containing nucleotide triphosphate hydrolases"/>
    <property type="match status" value="1"/>
</dbReference>
<feature type="domain" description="AAA+ ATPase" evidence="2">
    <location>
        <begin position="42"/>
        <end position="185"/>
    </location>
</feature>
<evidence type="ECO:0000313" key="4">
    <source>
        <dbReference type="Proteomes" id="UP001061361"/>
    </source>
</evidence>
<dbReference type="InterPro" id="IPR049945">
    <property type="entry name" value="AAA_22"/>
</dbReference>